<dbReference type="KEGG" id="cmv:CMUST_07890"/>
<dbReference type="EMBL" id="CP011542">
    <property type="protein sequence ID" value="AKK05903.1"/>
    <property type="molecule type" value="Genomic_DNA"/>
</dbReference>
<organism evidence="1 2">
    <name type="scientific">Corynebacterium mustelae</name>
    <dbReference type="NCBI Taxonomy" id="571915"/>
    <lineage>
        <taxon>Bacteria</taxon>
        <taxon>Bacillati</taxon>
        <taxon>Actinomycetota</taxon>
        <taxon>Actinomycetes</taxon>
        <taxon>Mycobacteriales</taxon>
        <taxon>Corynebacteriaceae</taxon>
        <taxon>Corynebacterium</taxon>
    </lineage>
</organism>
<sequence length="142" mass="16592">MKKPVLPPVNSQFLKLCREYVAITRPEDVADYDYIANVDLSMAPDIDWDRLSVAVIELNESGLVYFWNAAKWYYRNQPMKQEDIADFLSSAIESITLTAIDPEQLDREFLFQLRNDWSAGDVHERYDREVGVLSRWLGELTR</sequence>
<accession>A0A0G3H249</accession>
<keyword evidence="2" id="KW-1185">Reference proteome</keyword>
<dbReference type="PATRIC" id="fig|571915.4.peg.1681"/>
<dbReference type="AlphaFoldDB" id="A0A0G3H249"/>
<proteinExistence type="predicted"/>
<gene>
    <name evidence="1" type="ORF">CMUST_07890</name>
</gene>
<reference evidence="2" key="2">
    <citation type="submission" date="2015-05" db="EMBL/GenBank/DDBJ databases">
        <title>Complete genome sequence of Corynebacterium mustelae DSM 45274, isolated from various tissues of a male ferret with lethal sepsis.</title>
        <authorList>
            <person name="Ruckert C."/>
            <person name="Albersmeier A."/>
            <person name="Winkler A."/>
            <person name="Tauch A."/>
        </authorList>
    </citation>
    <scope>NUCLEOTIDE SEQUENCE [LARGE SCALE GENOMIC DNA]</scope>
    <source>
        <strain evidence="2">DSM 45274</strain>
    </source>
</reference>
<evidence type="ECO:0000313" key="2">
    <source>
        <dbReference type="Proteomes" id="UP000035199"/>
    </source>
</evidence>
<name>A0A0G3H249_9CORY</name>
<protein>
    <submittedName>
        <fullName evidence="1">Uncharacterized protein</fullName>
    </submittedName>
</protein>
<dbReference type="Proteomes" id="UP000035199">
    <property type="component" value="Chromosome"/>
</dbReference>
<evidence type="ECO:0000313" key="1">
    <source>
        <dbReference type="EMBL" id="AKK05903.1"/>
    </source>
</evidence>
<reference evidence="1 2" key="1">
    <citation type="journal article" date="2015" name="Genome Announc.">
        <title>Complete Genome Sequence of the Type Strain Corynebacterium mustelae DSM 45274, Isolated from Various Tissues of a Male Ferret with Lethal Sepsis.</title>
        <authorList>
            <person name="Ruckert C."/>
            <person name="Eimer J."/>
            <person name="Winkler A."/>
            <person name="Tauch A."/>
        </authorList>
    </citation>
    <scope>NUCLEOTIDE SEQUENCE [LARGE SCALE GENOMIC DNA]</scope>
    <source>
        <strain evidence="1 2">DSM 45274</strain>
    </source>
</reference>